<dbReference type="PANTHER" id="PTHR11066:SF34">
    <property type="entry name" value="ACYL-COENZYME A THIOESTERASE 8"/>
    <property type="match status" value="1"/>
</dbReference>
<dbReference type="Pfam" id="PF13622">
    <property type="entry name" value="4HBT_3"/>
    <property type="match status" value="1"/>
</dbReference>
<proteinExistence type="inferred from homology"/>
<keyword evidence="2" id="KW-0378">Hydrolase</keyword>
<dbReference type="EMBL" id="UYRR01034811">
    <property type="protein sequence ID" value="VDK62335.1"/>
    <property type="molecule type" value="Genomic_DNA"/>
</dbReference>
<dbReference type="OrthoDB" id="68328at2759"/>
<organism evidence="6">
    <name type="scientific">Anisakis simplex</name>
    <name type="common">Herring worm</name>
    <dbReference type="NCBI Taxonomy" id="6269"/>
    <lineage>
        <taxon>Eukaryota</taxon>
        <taxon>Metazoa</taxon>
        <taxon>Ecdysozoa</taxon>
        <taxon>Nematoda</taxon>
        <taxon>Chromadorea</taxon>
        <taxon>Rhabditida</taxon>
        <taxon>Spirurina</taxon>
        <taxon>Ascaridomorpha</taxon>
        <taxon>Ascaridoidea</taxon>
        <taxon>Anisakidae</taxon>
        <taxon>Anisakis</taxon>
        <taxon>Anisakis simplex complex</taxon>
    </lineage>
</organism>
<evidence type="ECO:0000313" key="6">
    <source>
        <dbReference type="WBParaSite" id="ASIM_0001856101-mRNA-1"/>
    </source>
</evidence>
<protein>
    <submittedName>
        <fullName evidence="6">Acyl-coenzyme A thioesterase 8 (inferred by orthology to a human protein)</fullName>
    </submittedName>
</protein>
<dbReference type="InterPro" id="IPR029069">
    <property type="entry name" value="HotDog_dom_sf"/>
</dbReference>
<dbReference type="GO" id="GO:0006637">
    <property type="term" value="P:acyl-CoA metabolic process"/>
    <property type="evidence" value="ECO:0007669"/>
    <property type="project" value="InterPro"/>
</dbReference>
<reference evidence="6" key="1">
    <citation type="submission" date="2017-02" db="UniProtKB">
        <authorList>
            <consortium name="WormBaseParasite"/>
        </authorList>
    </citation>
    <scope>IDENTIFICATION</scope>
</reference>
<evidence type="ECO:0000256" key="1">
    <source>
        <dbReference type="ARBA" id="ARBA00006538"/>
    </source>
</evidence>
<dbReference type="InterPro" id="IPR003703">
    <property type="entry name" value="Acyl_CoA_thio"/>
</dbReference>
<name>A0A0M3KC62_ANISI</name>
<feature type="domain" description="Acyl-CoA thioesterase-like N-terminal HotDog" evidence="3">
    <location>
        <begin position="21"/>
        <end position="99"/>
    </location>
</feature>
<evidence type="ECO:0000256" key="2">
    <source>
        <dbReference type="ARBA" id="ARBA00022801"/>
    </source>
</evidence>
<dbReference type="GO" id="GO:0005782">
    <property type="term" value="C:peroxisomal matrix"/>
    <property type="evidence" value="ECO:0007669"/>
    <property type="project" value="TreeGrafter"/>
</dbReference>
<dbReference type="Gene3D" id="2.40.160.210">
    <property type="entry name" value="Acyl-CoA thioesterase, double hotdog domain"/>
    <property type="match status" value="1"/>
</dbReference>
<gene>
    <name evidence="4" type="ORF">ASIM_LOCUS17960</name>
</gene>
<evidence type="ECO:0000313" key="5">
    <source>
        <dbReference type="Proteomes" id="UP000267096"/>
    </source>
</evidence>
<reference evidence="4 5" key="2">
    <citation type="submission" date="2018-11" db="EMBL/GenBank/DDBJ databases">
        <authorList>
            <consortium name="Pathogen Informatics"/>
        </authorList>
    </citation>
    <scope>NUCLEOTIDE SEQUENCE [LARGE SCALE GENOMIC DNA]</scope>
</reference>
<evidence type="ECO:0000259" key="3">
    <source>
        <dbReference type="Pfam" id="PF13622"/>
    </source>
</evidence>
<dbReference type="Proteomes" id="UP000267096">
    <property type="component" value="Unassembled WGS sequence"/>
</dbReference>
<dbReference type="CDD" id="cd03445">
    <property type="entry name" value="Thioesterase_II_repeat2"/>
    <property type="match status" value="1"/>
</dbReference>
<dbReference type="InterPro" id="IPR049449">
    <property type="entry name" value="TesB_ACOT8-like_N"/>
</dbReference>
<keyword evidence="5" id="KW-1185">Reference proteome</keyword>
<dbReference type="WBParaSite" id="ASIM_0001856101-mRNA-1">
    <property type="protein sequence ID" value="ASIM_0001856101-mRNA-1"/>
    <property type="gene ID" value="ASIM_0001856101"/>
</dbReference>
<dbReference type="AlphaFoldDB" id="A0A0M3KC62"/>
<sequence length="192" mass="21901">MERIGDNVFRSTYLRSGSPRSPAVYGGLLFAQALAAAEETVSERLRVHSIHSMFILAAGISKPIDYFVKTLRDGRSFCTRWVEAKQRGHIVFTCQISFHSPEEAAMKHQAKMPEVAPPEHCPELYDGAEQLLEQAAQGHYQINPVREERLRQRIKDKFKVGAPLFEMRPTDLEEFLALKMSPEPNKSFVWVK</sequence>
<dbReference type="GO" id="GO:0047617">
    <property type="term" value="F:fatty acyl-CoA hydrolase activity"/>
    <property type="evidence" value="ECO:0007669"/>
    <property type="project" value="InterPro"/>
</dbReference>
<dbReference type="InterPro" id="IPR042171">
    <property type="entry name" value="Acyl-CoA_hotdog"/>
</dbReference>
<dbReference type="SUPFAM" id="SSF54637">
    <property type="entry name" value="Thioesterase/thiol ester dehydrase-isomerase"/>
    <property type="match status" value="1"/>
</dbReference>
<dbReference type="GO" id="GO:0009062">
    <property type="term" value="P:fatty acid catabolic process"/>
    <property type="evidence" value="ECO:0007669"/>
    <property type="project" value="TreeGrafter"/>
</dbReference>
<comment type="similarity">
    <text evidence="1">Belongs to the C/M/P thioester hydrolase family.</text>
</comment>
<accession>A0A0M3KC62</accession>
<dbReference type="PANTHER" id="PTHR11066">
    <property type="entry name" value="ACYL-COA THIOESTERASE"/>
    <property type="match status" value="1"/>
</dbReference>
<evidence type="ECO:0000313" key="4">
    <source>
        <dbReference type="EMBL" id="VDK62335.1"/>
    </source>
</evidence>